<dbReference type="PANTHER" id="PTHR31845:SF19">
    <property type="entry name" value="TRANSCRIPTION FACTOR DOMAIN-CONTAINING PROTEIN"/>
    <property type="match status" value="1"/>
</dbReference>
<evidence type="ECO:0000259" key="7">
    <source>
        <dbReference type="PROSITE" id="PS50048"/>
    </source>
</evidence>
<accession>A0A0D2F3C6</accession>
<evidence type="ECO:0000256" key="1">
    <source>
        <dbReference type="ARBA" id="ARBA00004123"/>
    </source>
</evidence>
<feature type="domain" description="Zn(2)-C6 fungal-type" evidence="7">
    <location>
        <begin position="19"/>
        <end position="50"/>
    </location>
</feature>
<dbReference type="Pfam" id="PF00172">
    <property type="entry name" value="Zn_clus"/>
    <property type="match status" value="1"/>
</dbReference>
<dbReference type="PANTHER" id="PTHR31845">
    <property type="entry name" value="FINGER DOMAIN PROTEIN, PUTATIVE-RELATED"/>
    <property type="match status" value="1"/>
</dbReference>
<dbReference type="OrthoDB" id="39175at2759"/>
<gene>
    <name evidence="8" type="ORF">PV05_06764</name>
</gene>
<dbReference type="GeneID" id="25328672"/>
<dbReference type="CDD" id="cd00067">
    <property type="entry name" value="GAL4"/>
    <property type="match status" value="1"/>
</dbReference>
<keyword evidence="2" id="KW-0805">Transcription regulation</keyword>
<evidence type="ECO:0000313" key="9">
    <source>
        <dbReference type="Proteomes" id="UP000054342"/>
    </source>
</evidence>
<comment type="subcellular location">
    <subcellularLocation>
        <location evidence="1">Nucleus</location>
    </subcellularLocation>
</comment>
<dbReference type="GO" id="GO:0005634">
    <property type="term" value="C:nucleus"/>
    <property type="evidence" value="ECO:0007669"/>
    <property type="project" value="UniProtKB-SubCell"/>
</dbReference>
<dbReference type="GO" id="GO:0008270">
    <property type="term" value="F:zinc ion binding"/>
    <property type="evidence" value="ECO:0007669"/>
    <property type="project" value="InterPro"/>
</dbReference>
<keyword evidence="3" id="KW-0238">DNA-binding</keyword>
<evidence type="ECO:0000256" key="5">
    <source>
        <dbReference type="ARBA" id="ARBA00023242"/>
    </source>
</evidence>
<reference evidence="8 9" key="1">
    <citation type="submission" date="2015-01" db="EMBL/GenBank/DDBJ databases">
        <title>The Genome Sequence of Exophiala xenobiotica CBS118157.</title>
        <authorList>
            <consortium name="The Broad Institute Genomics Platform"/>
            <person name="Cuomo C."/>
            <person name="de Hoog S."/>
            <person name="Gorbushina A."/>
            <person name="Stielow B."/>
            <person name="Teixiera M."/>
            <person name="Abouelleil A."/>
            <person name="Chapman S.B."/>
            <person name="Priest M."/>
            <person name="Young S.K."/>
            <person name="Wortman J."/>
            <person name="Nusbaum C."/>
            <person name="Birren B."/>
        </authorList>
    </citation>
    <scope>NUCLEOTIDE SEQUENCE [LARGE SCALE GENOMIC DNA]</scope>
    <source>
        <strain evidence="8 9">CBS 118157</strain>
    </source>
</reference>
<proteinExistence type="predicted"/>
<organism evidence="8 9">
    <name type="scientific">Exophiala xenobiotica</name>
    <dbReference type="NCBI Taxonomy" id="348802"/>
    <lineage>
        <taxon>Eukaryota</taxon>
        <taxon>Fungi</taxon>
        <taxon>Dikarya</taxon>
        <taxon>Ascomycota</taxon>
        <taxon>Pezizomycotina</taxon>
        <taxon>Eurotiomycetes</taxon>
        <taxon>Chaetothyriomycetidae</taxon>
        <taxon>Chaetothyriales</taxon>
        <taxon>Herpotrichiellaceae</taxon>
        <taxon>Exophiala</taxon>
    </lineage>
</organism>
<dbReference type="RefSeq" id="XP_013314988.1">
    <property type="nucleotide sequence ID" value="XM_013459534.1"/>
</dbReference>
<dbReference type="InterPro" id="IPR036864">
    <property type="entry name" value="Zn2-C6_fun-type_DNA-bd_sf"/>
</dbReference>
<dbReference type="PROSITE" id="PS00463">
    <property type="entry name" value="ZN2_CY6_FUNGAL_1"/>
    <property type="match status" value="1"/>
</dbReference>
<dbReference type="AlphaFoldDB" id="A0A0D2F3C6"/>
<evidence type="ECO:0000256" key="2">
    <source>
        <dbReference type="ARBA" id="ARBA00023015"/>
    </source>
</evidence>
<dbReference type="GO" id="GO:0000981">
    <property type="term" value="F:DNA-binding transcription factor activity, RNA polymerase II-specific"/>
    <property type="evidence" value="ECO:0007669"/>
    <property type="project" value="InterPro"/>
</dbReference>
<dbReference type="GO" id="GO:0000976">
    <property type="term" value="F:transcription cis-regulatory region binding"/>
    <property type="evidence" value="ECO:0007669"/>
    <property type="project" value="TreeGrafter"/>
</dbReference>
<dbReference type="Gene3D" id="4.10.240.10">
    <property type="entry name" value="Zn(2)-C6 fungal-type DNA-binding domain"/>
    <property type="match status" value="1"/>
</dbReference>
<keyword evidence="4" id="KW-0804">Transcription</keyword>
<dbReference type="InterPro" id="IPR051089">
    <property type="entry name" value="prtT"/>
</dbReference>
<dbReference type="Proteomes" id="UP000054342">
    <property type="component" value="Unassembled WGS sequence"/>
</dbReference>
<evidence type="ECO:0000256" key="3">
    <source>
        <dbReference type="ARBA" id="ARBA00023125"/>
    </source>
</evidence>
<evidence type="ECO:0000313" key="8">
    <source>
        <dbReference type="EMBL" id="KIW54404.1"/>
    </source>
</evidence>
<dbReference type="HOGENOM" id="CLU_023585_0_0_1"/>
<sequence length="717" mass="80598">MTTNPKAASSRVGTLAKTACVACRRLKMKCVGAQNPPCARCAKVGRKCVVPPVMIHQQTITPYNSTDDMIALANQQEPRPTVYPLTPILDSRREDVQQQPWGQNHAYSKFVPNTVTPLQQTSSLDMPFMNIASSKPVWTAPQRPPMSAIPHSYSHSSLTSLDVAGANGQYMQPPLSASEVNISSVSVPATPLSHGRTSSGSPKSRRLPSDEELSHLCRFFIINLLIHIPVVTEADVGDYQDMVEKNKRPLANCMAYVAARFVPGCRSIRAKLTPQILSMLKLRFAAPDRNDDERLMLLQSFAILYTWATPQDVEVDMNTDDTDFELRRDVLRSSMEMLALRYSVHRAGEDVVRLLHHDPNDIRQSFALRKYCYWLWLFSSAHFQSLLSRTPPTLREDASIRWANQHLEQYVMNDENVRRILADVSLSLLWSRSSASEPDIGEWWCSISNETDANFSLGVLNSLDDRLNHWQRRWLRHQQRQPSTEFASDPATSSWIDFYQRFTRFCISTHATKLLQSSAMADTPPLPAANLITQSVERASTFCRLFVGLTPLVKSSIRFAPESTFAMVAFACKWIIRAQRFCSSLDCVKPNDLNVVQGLAELMVDLGIDNKHSARVYGENILAKLQAAMRQQPKSASWNTTHQEQPWATPGPMGSRNLIESVTAMDGVWPMRNSPIQRPQSTGPYLGLAIASSDGSEVFPNYHNGPDFFHFDPSWSI</sequence>
<protein>
    <recommendedName>
        <fullName evidence="7">Zn(2)-C6 fungal-type domain-containing protein</fullName>
    </recommendedName>
</protein>
<dbReference type="PROSITE" id="PS50048">
    <property type="entry name" value="ZN2_CY6_FUNGAL_2"/>
    <property type="match status" value="1"/>
</dbReference>
<keyword evidence="9" id="KW-1185">Reference proteome</keyword>
<dbReference type="SUPFAM" id="SSF57701">
    <property type="entry name" value="Zn2/Cys6 DNA-binding domain"/>
    <property type="match status" value="1"/>
</dbReference>
<evidence type="ECO:0000256" key="4">
    <source>
        <dbReference type="ARBA" id="ARBA00023163"/>
    </source>
</evidence>
<dbReference type="InterPro" id="IPR001138">
    <property type="entry name" value="Zn2Cys6_DnaBD"/>
</dbReference>
<dbReference type="SMART" id="SM00066">
    <property type="entry name" value="GAL4"/>
    <property type="match status" value="1"/>
</dbReference>
<keyword evidence="5" id="KW-0539">Nucleus</keyword>
<feature type="region of interest" description="Disordered" evidence="6">
    <location>
        <begin position="188"/>
        <end position="207"/>
    </location>
</feature>
<evidence type="ECO:0000256" key="6">
    <source>
        <dbReference type="SAM" id="MobiDB-lite"/>
    </source>
</evidence>
<name>A0A0D2F3C6_9EURO</name>
<dbReference type="EMBL" id="KN847320">
    <property type="protein sequence ID" value="KIW54404.1"/>
    <property type="molecule type" value="Genomic_DNA"/>
</dbReference>